<evidence type="ECO:0000313" key="5">
    <source>
        <dbReference type="EMBL" id="ASJ72686.1"/>
    </source>
</evidence>
<dbReference type="InterPro" id="IPR046335">
    <property type="entry name" value="LacI/GalR-like_sensor"/>
</dbReference>
<keyword evidence="6" id="KW-1185">Reference proteome</keyword>
<keyword evidence="1" id="KW-0805">Transcription regulation</keyword>
<dbReference type="InterPro" id="IPR010982">
    <property type="entry name" value="Lambda_DNA-bd_dom_sf"/>
</dbReference>
<dbReference type="SUPFAM" id="SSF47413">
    <property type="entry name" value="lambda repressor-like DNA-binding domains"/>
    <property type="match status" value="1"/>
</dbReference>
<dbReference type="InterPro" id="IPR028082">
    <property type="entry name" value="Peripla_BP_I"/>
</dbReference>
<dbReference type="Pfam" id="PF13377">
    <property type="entry name" value="Peripla_BP_3"/>
    <property type="match status" value="1"/>
</dbReference>
<evidence type="ECO:0000256" key="3">
    <source>
        <dbReference type="ARBA" id="ARBA00023163"/>
    </source>
</evidence>
<keyword evidence="2" id="KW-0238">DNA-binding</keyword>
<dbReference type="Gene3D" id="3.40.50.2300">
    <property type="match status" value="2"/>
</dbReference>
<dbReference type="Proteomes" id="UP000250079">
    <property type="component" value="Chromosome"/>
</dbReference>
<sequence>MRKLARATLKDVAELSGVSEISVSRVMRNTPNISSTLRKKVEQAAATLNYTPNRVAGALASKSTQLLAVIVPSMSNSVFPEVLDGIDAVLSKTAYRTVLGISHYDEQREEEIIQDLLSWNPSGIIVTGFEHTARSLDMLSRFPNPVIEIMDADGSPIDVSIGVSHQQAGILMADHLVGQGYRKIAYVGAEGERPSRSIKRRESFRKRLSELAVPLSCMQIEASDSSVLLGKQTCSDLLRKYPDTDAIYFDNDDLVVGAYMHCLQAGIDIPGQLALAGFNGLPFMDAMPMKITTIRTPRLEMGVAAAELFLARMETEKQAPAEGSKVVMPLQFILGETS</sequence>
<dbReference type="OrthoDB" id="9798934at2"/>
<dbReference type="SUPFAM" id="SSF53822">
    <property type="entry name" value="Periplasmic binding protein-like I"/>
    <property type="match status" value="1"/>
</dbReference>
<dbReference type="CDD" id="cd01575">
    <property type="entry name" value="PBP1_GntR"/>
    <property type="match status" value="1"/>
</dbReference>
<dbReference type="SMART" id="SM00354">
    <property type="entry name" value="HTH_LACI"/>
    <property type="match status" value="1"/>
</dbReference>
<keyword evidence="3" id="KW-0804">Transcription</keyword>
<dbReference type="GO" id="GO:0000976">
    <property type="term" value="F:transcription cis-regulatory region binding"/>
    <property type="evidence" value="ECO:0007669"/>
    <property type="project" value="TreeGrafter"/>
</dbReference>
<dbReference type="PROSITE" id="PS00356">
    <property type="entry name" value="HTH_LACI_1"/>
    <property type="match status" value="1"/>
</dbReference>
<dbReference type="EMBL" id="CP018632">
    <property type="protein sequence ID" value="ASJ72686.1"/>
    <property type="molecule type" value="Genomic_DNA"/>
</dbReference>
<evidence type="ECO:0000256" key="2">
    <source>
        <dbReference type="ARBA" id="ARBA00023125"/>
    </source>
</evidence>
<dbReference type="GO" id="GO:0003700">
    <property type="term" value="F:DNA-binding transcription factor activity"/>
    <property type="evidence" value="ECO:0007669"/>
    <property type="project" value="TreeGrafter"/>
</dbReference>
<evidence type="ECO:0000256" key="1">
    <source>
        <dbReference type="ARBA" id="ARBA00023015"/>
    </source>
</evidence>
<dbReference type="RefSeq" id="WP_088917979.1">
    <property type="nucleotide sequence ID" value="NZ_CP018632.1"/>
</dbReference>
<dbReference type="PROSITE" id="PS50932">
    <property type="entry name" value="HTH_LACI_2"/>
    <property type="match status" value="1"/>
</dbReference>
<dbReference type="CDD" id="cd01392">
    <property type="entry name" value="HTH_LacI"/>
    <property type="match status" value="1"/>
</dbReference>
<evidence type="ECO:0000313" key="6">
    <source>
        <dbReference type="Proteomes" id="UP000250079"/>
    </source>
</evidence>
<proteinExistence type="predicted"/>
<accession>A0A2Z2NMS9</accession>
<reference evidence="5 6" key="1">
    <citation type="submission" date="2016-12" db="EMBL/GenBank/DDBJ databases">
        <authorList>
            <person name="Song W.-J."/>
            <person name="Kurnit D.M."/>
        </authorList>
    </citation>
    <scope>NUCLEOTIDE SEQUENCE [LARGE SCALE GENOMIC DNA]</scope>
    <source>
        <strain evidence="5 6">IMCC3135</strain>
    </source>
</reference>
<protein>
    <submittedName>
        <fullName evidence="5">HTH-type transcriptional regulator GntR</fullName>
    </submittedName>
</protein>
<evidence type="ECO:0000259" key="4">
    <source>
        <dbReference type="PROSITE" id="PS50932"/>
    </source>
</evidence>
<dbReference type="PANTHER" id="PTHR30146">
    <property type="entry name" value="LACI-RELATED TRANSCRIPTIONAL REPRESSOR"/>
    <property type="match status" value="1"/>
</dbReference>
<organism evidence="5 6">
    <name type="scientific">Granulosicoccus antarcticus IMCC3135</name>
    <dbReference type="NCBI Taxonomy" id="1192854"/>
    <lineage>
        <taxon>Bacteria</taxon>
        <taxon>Pseudomonadati</taxon>
        <taxon>Pseudomonadota</taxon>
        <taxon>Gammaproteobacteria</taxon>
        <taxon>Chromatiales</taxon>
        <taxon>Granulosicoccaceae</taxon>
        <taxon>Granulosicoccus</taxon>
    </lineage>
</organism>
<dbReference type="AlphaFoldDB" id="A0A2Z2NMS9"/>
<dbReference type="InterPro" id="IPR000843">
    <property type="entry name" value="HTH_LacI"/>
</dbReference>
<gene>
    <name evidence="5" type="primary">gntR_7</name>
    <name evidence="5" type="ORF">IMCC3135_12990</name>
</gene>
<feature type="domain" description="HTH lacI-type" evidence="4">
    <location>
        <begin position="7"/>
        <end position="61"/>
    </location>
</feature>
<dbReference type="KEGG" id="gai:IMCC3135_12990"/>
<dbReference type="Gene3D" id="1.10.260.40">
    <property type="entry name" value="lambda repressor-like DNA-binding domains"/>
    <property type="match status" value="1"/>
</dbReference>
<dbReference type="Pfam" id="PF00356">
    <property type="entry name" value="LacI"/>
    <property type="match status" value="1"/>
</dbReference>
<dbReference type="PANTHER" id="PTHR30146:SF33">
    <property type="entry name" value="TRANSCRIPTIONAL REGULATOR"/>
    <property type="match status" value="1"/>
</dbReference>
<name>A0A2Z2NMS9_9GAMM</name>